<reference evidence="1" key="1">
    <citation type="journal article" date="2021" name="PeerJ">
        <title>Extensive microbial diversity within the chicken gut microbiome revealed by metagenomics and culture.</title>
        <authorList>
            <person name="Gilroy R."/>
            <person name="Ravi A."/>
            <person name="Getino M."/>
            <person name="Pursley I."/>
            <person name="Horton D.L."/>
            <person name="Alikhan N.F."/>
            <person name="Baker D."/>
            <person name="Gharbi K."/>
            <person name="Hall N."/>
            <person name="Watson M."/>
            <person name="Adriaenssens E.M."/>
            <person name="Foster-Nyarko E."/>
            <person name="Jarju S."/>
            <person name="Secka A."/>
            <person name="Antonio M."/>
            <person name="Oren A."/>
            <person name="Chaudhuri R.R."/>
            <person name="La Ragione R."/>
            <person name="Hildebrand F."/>
            <person name="Pallen M.J."/>
        </authorList>
    </citation>
    <scope>NUCLEOTIDE SEQUENCE</scope>
    <source>
        <strain evidence="1">CHK196-7946</strain>
    </source>
</reference>
<organism evidence="1 2">
    <name type="scientific">Candidatus Mediterraneibacter faecavium</name>
    <dbReference type="NCBI Taxonomy" id="2838668"/>
    <lineage>
        <taxon>Bacteria</taxon>
        <taxon>Bacillati</taxon>
        <taxon>Bacillota</taxon>
        <taxon>Clostridia</taxon>
        <taxon>Lachnospirales</taxon>
        <taxon>Lachnospiraceae</taxon>
        <taxon>Mediterraneibacter</taxon>
    </lineage>
</organism>
<dbReference type="AlphaFoldDB" id="A0A9D2Q834"/>
<proteinExistence type="predicted"/>
<dbReference type="Proteomes" id="UP000823902">
    <property type="component" value="Unassembled WGS sequence"/>
</dbReference>
<evidence type="ECO:0000313" key="2">
    <source>
        <dbReference type="Proteomes" id="UP000823902"/>
    </source>
</evidence>
<sequence>MRQQKKRILHKLCIDMERSEYTSFSMLAMLKYEFQWTSILISRYMDSRG</sequence>
<protein>
    <submittedName>
        <fullName evidence="1">Uncharacterized protein</fullName>
    </submittedName>
</protein>
<gene>
    <name evidence="1" type="ORF">H9697_06670</name>
</gene>
<comment type="caution">
    <text evidence="1">The sequence shown here is derived from an EMBL/GenBank/DDBJ whole genome shotgun (WGS) entry which is preliminary data.</text>
</comment>
<evidence type="ECO:0000313" key="1">
    <source>
        <dbReference type="EMBL" id="HJC74613.1"/>
    </source>
</evidence>
<name>A0A9D2Q834_9FIRM</name>
<dbReference type="EMBL" id="DWVY01000033">
    <property type="protein sequence ID" value="HJC74613.1"/>
    <property type="molecule type" value="Genomic_DNA"/>
</dbReference>
<reference evidence="1" key="2">
    <citation type="submission" date="2021-04" db="EMBL/GenBank/DDBJ databases">
        <authorList>
            <person name="Gilroy R."/>
        </authorList>
    </citation>
    <scope>NUCLEOTIDE SEQUENCE</scope>
    <source>
        <strain evidence="1">CHK196-7946</strain>
    </source>
</reference>
<accession>A0A9D2Q834</accession>